<evidence type="ECO:0000313" key="2">
    <source>
        <dbReference type="Proteomes" id="UP000236291"/>
    </source>
</evidence>
<comment type="caution">
    <text evidence="1">The sequence shown here is derived from an EMBL/GenBank/DDBJ whole genome shotgun (WGS) entry which is preliminary data.</text>
</comment>
<feature type="non-terminal residue" evidence="1">
    <location>
        <position position="1"/>
    </location>
</feature>
<reference evidence="1 2" key="1">
    <citation type="journal article" date="2014" name="Am. J. Bot.">
        <title>Genome assembly and annotation for red clover (Trifolium pratense; Fabaceae).</title>
        <authorList>
            <person name="Istvanek J."/>
            <person name="Jaros M."/>
            <person name="Krenek A."/>
            <person name="Repkova J."/>
        </authorList>
    </citation>
    <scope>NUCLEOTIDE SEQUENCE [LARGE SCALE GENOMIC DNA]</scope>
    <source>
        <strain evidence="2">cv. Tatra</strain>
        <tissue evidence="1">Young leaves</tissue>
    </source>
</reference>
<organism evidence="1 2">
    <name type="scientific">Trifolium pratense</name>
    <name type="common">Red clover</name>
    <dbReference type="NCBI Taxonomy" id="57577"/>
    <lineage>
        <taxon>Eukaryota</taxon>
        <taxon>Viridiplantae</taxon>
        <taxon>Streptophyta</taxon>
        <taxon>Embryophyta</taxon>
        <taxon>Tracheophyta</taxon>
        <taxon>Spermatophyta</taxon>
        <taxon>Magnoliopsida</taxon>
        <taxon>eudicotyledons</taxon>
        <taxon>Gunneridae</taxon>
        <taxon>Pentapetalae</taxon>
        <taxon>rosids</taxon>
        <taxon>fabids</taxon>
        <taxon>Fabales</taxon>
        <taxon>Fabaceae</taxon>
        <taxon>Papilionoideae</taxon>
        <taxon>50 kb inversion clade</taxon>
        <taxon>NPAAA clade</taxon>
        <taxon>Hologalegina</taxon>
        <taxon>IRL clade</taxon>
        <taxon>Trifolieae</taxon>
        <taxon>Trifolium</taxon>
    </lineage>
</organism>
<dbReference type="Proteomes" id="UP000236291">
    <property type="component" value="Unassembled WGS sequence"/>
</dbReference>
<dbReference type="AlphaFoldDB" id="A0A2K3JMC8"/>
<protein>
    <recommendedName>
        <fullName evidence="3">Serine/threonine-protein phosphatase 7 long form-like protein</fullName>
    </recommendedName>
</protein>
<evidence type="ECO:0008006" key="3">
    <source>
        <dbReference type="Google" id="ProtNLM"/>
    </source>
</evidence>
<evidence type="ECO:0000313" key="1">
    <source>
        <dbReference type="EMBL" id="PNX55193.1"/>
    </source>
</evidence>
<name>A0A2K3JMC8_TRIPR</name>
<dbReference type="EMBL" id="ASHM01070610">
    <property type="protein sequence ID" value="PNX55193.1"/>
    <property type="molecule type" value="Genomic_DNA"/>
</dbReference>
<gene>
    <name evidence="1" type="ORF">L195_g048820</name>
</gene>
<reference evidence="1 2" key="2">
    <citation type="journal article" date="2017" name="Front. Plant Sci.">
        <title>Gene Classification and Mining of Molecular Markers Useful in Red Clover (Trifolium pratense) Breeding.</title>
        <authorList>
            <person name="Istvanek J."/>
            <person name="Dluhosova J."/>
            <person name="Dluhos P."/>
            <person name="Patkova L."/>
            <person name="Nedelnik J."/>
            <person name="Repkova J."/>
        </authorList>
    </citation>
    <scope>NUCLEOTIDE SEQUENCE [LARGE SCALE GENOMIC DNA]</scope>
    <source>
        <strain evidence="2">cv. Tatra</strain>
        <tissue evidence="1">Young leaves</tissue>
    </source>
</reference>
<sequence>IGISSVPYCIFLKIDWIGYHASIDRILQPTHPMTYASETTSDYLAWYYTVSHPRLCCPVDGPHGAPPVPQYAPALDAPAAAVPVEDAPAEDAPP</sequence>
<proteinExistence type="predicted"/>
<accession>A0A2K3JMC8</accession>